<comment type="caution">
    <text evidence="7">The sequence shown here is derived from an EMBL/GenBank/DDBJ whole genome shotgun (WGS) entry which is preliminary data.</text>
</comment>
<feature type="transmembrane region" description="Helical" evidence="6">
    <location>
        <begin position="316"/>
        <end position="346"/>
    </location>
</feature>
<evidence type="ECO:0000256" key="1">
    <source>
        <dbReference type="ARBA" id="ARBA00004141"/>
    </source>
</evidence>
<dbReference type="InterPro" id="IPR001898">
    <property type="entry name" value="SLC13A/DASS"/>
</dbReference>
<name>A0A495CW40_9PROT</name>
<dbReference type="GO" id="GO:0005886">
    <property type="term" value="C:plasma membrane"/>
    <property type="evidence" value="ECO:0007669"/>
    <property type="project" value="TreeGrafter"/>
</dbReference>
<reference evidence="7 8" key="1">
    <citation type="submission" date="2018-10" db="EMBL/GenBank/DDBJ databases">
        <title>Genomic Encyclopedia of Type Strains, Phase IV (KMG-IV): sequencing the most valuable type-strain genomes for metagenomic binning, comparative biology and taxonomic classification.</title>
        <authorList>
            <person name="Goeker M."/>
        </authorList>
    </citation>
    <scope>NUCLEOTIDE SEQUENCE [LARGE SCALE GENOMIC DNA]</scope>
    <source>
        <strain evidence="7 8">DSM 4734</strain>
    </source>
</reference>
<dbReference type="EMBL" id="RBIM01000009">
    <property type="protein sequence ID" value="RKQ89573.1"/>
    <property type="molecule type" value="Genomic_DNA"/>
</dbReference>
<feature type="transmembrane region" description="Helical" evidence="6">
    <location>
        <begin position="18"/>
        <end position="37"/>
    </location>
</feature>
<dbReference type="Proteomes" id="UP000273675">
    <property type="component" value="Unassembled WGS sequence"/>
</dbReference>
<dbReference type="PANTHER" id="PTHR10283:SF82">
    <property type="entry name" value="SOLUTE CARRIER FAMILY 13 MEMBER 2"/>
    <property type="match status" value="1"/>
</dbReference>
<dbReference type="CDD" id="cd01115">
    <property type="entry name" value="SLC13_permease"/>
    <property type="match status" value="1"/>
</dbReference>
<feature type="transmembrane region" description="Helical" evidence="6">
    <location>
        <begin position="367"/>
        <end position="386"/>
    </location>
</feature>
<evidence type="ECO:0000256" key="5">
    <source>
        <dbReference type="ARBA" id="ARBA00023136"/>
    </source>
</evidence>
<comment type="subcellular location">
    <subcellularLocation>
        <location evidence="1">Membrane</location>
        <topology evidence="1">Multi-pass membrane protein</topology>
    </subcellularLocation>
</comment>
<protein>
    <submittedName>
        <fullName evidence="7">Sodium-dependent dicarboxylate transporter 2/3/5</fullName>
    </submittedName>
</protein>
<gene>
    <name evidence="7" type="ORF">C7435_3275</name>
</gene>
<feature type="transmembrane region" description="Helical" evidence="6">
    <location>
        <begin position="398"/>
        <end position="420"/>
    </location>
</feature>
<feature type="transmembrane region" description="Helical" evidence="6">
    <location>
        <begin position="427"/>
        <end position="446"/>
    </location>
</feature>
<feature type="transmembrane region" description="Helical" evidence="6">
    <location>
        <begin position="221"/>
        <end position="243"/>
    </location>
</feature>
<feature type="transmembrane region" description="Helical" evidence="6">
    <location>
        <begin position="91"/>
        <end position="109"/>
    </location>
</feature>
<evidence type="ECO:0000256" key="6">
    <source>
        <dbReference type="SAM" id="Phobius"/>
    </source>
</evidence>
<keyword evidence="2" id="KW-0813">Transport</keyword>
<evidence type="ECO:0000313" key="7">
    <source>
        <dbReference type="EMBL" id="RKQ89573.1"/>
    </source>
</evidence>
<organism evidence="7 8">
    <name type="scientific">Maricaulis maris</name>
    <dbReference type="NCBI Taxonomy" id="74318"/>
    <lineage>
        <taxon>Bacteria</taxon>
        <taxon>Pseudomonadati</taxon>
        <taxon>Pseudomonadota</taxon>
        <taxon>Alphaproteobacteria</taxon>
        <taxon>Maricaulales</taxon>
        <taxon>Maricaulaceae</taxon>
        <taxon>Maricaulis</taxon>
    </lineage>
</organism>
<feature type="transmembrane region" description="Helical" evidence="6">
    <location>
        <begin position="146"/>
        <end position="165"/>
    </location>
</feature>
<dbReference type="AlphaFoldDB" id="A0A495CW40"/>
<keyword evidence="3 6" id="KW-0812">Transmembrane</keyword>
<feature type="transmembrane region" description="Helical" evidence="6">
    <location>
        <begin position="489"/>
        <end position="508"/>
    </location>
</feature>
<evidence type="ECO:0000256" key="2">
    <source>
        <dbReference type="ARBA" id="ARBA00022448"/>
    </source>
</evidence>
<evidence type="ECO:0000313" key="8">
    <source>
        <dbReference type="Proteomes" id="UP000273675"/>
    </source>
</evidence>
<evidence type="ECO:0000256" key="4">
    <source>
        <dbReference type="ARBA" id="ARBA00022989"/>
    </source>
</evidence>
<keyword evidence="4 6" id="KW-1133">Transmembrane helix</keyword>
<feature type="transmembrane region" description="Helical" evidence="6">
    <location>
        <begin position="177"/>
        <end position="201"/>
    </location>
</feature>
<sequence>MADTDTPAAKRGKSTSQVIGLFAGLGLAMLLQVLPLPDGLSREAWLLASLAVLMAVWWATEAIPIAATALIPMAIFPLLGIVSTGAATAPYASPIVMLLLGGFIVALSIERWSLHTRIALNIVNGFGGRPAALILGFMLASALLSMWISNTATTLMMIPIALRVAQEVEREGVSSKFFAPALALGVAYAASIGGMATPVGTPTNLIGIGYLQNEFDIAIDFATWMGMGLPIVALLIPVAWFILTRLAFDLKGGGDSEAAKELVRTELAKLGKMTRPEWRVALLFGTVAILWMGRVLPGELIGQSGTEWGWNPLLAWISTQLGLTVTLSLGNTQIAVMGALATFLVPAGDRGVRKGEMLMDWDGLARLPWNVVILFGGGLSLAAALSSTGLADWLGGQMGFLADMPLPVLLLIFVALVVFLTELTSNVATTTAFLPVLGVIAVEAGVPPENLVVPVAIAASTAFMLPVATAPNAIVYASGAVTQLQMMKAGVRINLAAIAIIAGIFVLFG</sequence>
<keyword evidence="5 6" id="KW-0472">Membrane</keyword>
<accession>A0A495CW40</accession>
<dbReference type="GO" id="GO:0015141">
    <property type="term" value="F:succinate transmembrane transporter activity"/>
    <property type="evidence" value="ECO:0007669"/>
    <property type="project" value="UniProtKB-ARBA"/>
</dbReference>
<dbReference type="OrthoDB" id="9766267at2"/>
<dbReference type="InterPro" id="IPR031312">
    <property type="entry name" value="Na/sul_symport_CS"/>
</dbReference>
<dbReference type="PANTHER" id="PTHR10283">
    <property type="entry name" value="SOLUTE CARRIER FAMILY 13 MEMBER"/>
    <property type="match status" value="1"/>
</dbReference>
<dbReference type="Pfam" id="PF00939">
    <property type="entry name" value="Na_sulph_symp"/>
    <property type="match status" value="1"/>
</dbReference>
<feature type="transmembrane region" description="Helical" evidence="6">
    <location>
        <begin position="118"/>
        <end position="140"/>
    </location>
</feature>
<dbReference type="PROSITE" id="PS01271">
    <property type="entry name" value="NA_SULFATE"/>
    <property type="match status" value="1"/>
</dbReference>
<evidence type="ECO:0000256" key="3">
    <source>
        <dbReference type="ARBA" id="ARBA00022692"/>
    </source>
</evidence>
<feature type="transmembrane region" description="Helical" evidence="6">
    <location>
        <begin position="43"/>
        <end position="60"/>
    </location>
</feature>
<proteinExistence type="predicted"/>
<dbReference type="RefSeq" id="WP_121212489.1">
    <property type="nucleotide sequence ID" value="NZ_RBIM01000009.1"/>
</dbReference>
<feature type="transmembrane region" description="Helical" evidence="6">
    <location>
        <begin position="452"/>
        <end position="477"/>
    </location>
</feature>
<feature type="transmembrane region" description="Helical" evidence="6">
    <location>
        <begin position="278"/>
        <end position="296"/>
    </location>
</feature>